<accession>A0ABT1Y8E2</accession>
<keyword evidence="2" id="KW-1185">Reference proteome</keyword>
<name>A0ABT1Y8E2_9FIRM</name>
<organism evidence="1 2">
    <name type="scientific">Dehalobacterium formicoaceticum</name>
    <dbReference type="NCBI Taxonomy" id="51515"/>
    <lineage>
        <taxon>Bacteria</taxon>
        <taxon>Bacillati</taxon>
        <taxon>Bacillota</taxon>
        <taxon>Clostridia</taxon>
        <taxon>Eubacteriales</taxon>
        <taxon>Peptococcaceae</taxon>
        <taxon>Dehalobacterium</taxon>
    </lineage>
</organism>
<sequence>MKKKNSSKYDYLINEYPAVITKDQFYRICNISKKTAKHLLDNGLVPCVNSGKKTRKYKLKLTDVIVYLEARDVSPENYTAPLGWYKRGSTYKGHKREPRVLTEEERNQLTKFYSHRMAYYPDVLNVIEASEITGYHRNSVAKWCTKKQVQCFNMGNKYLIPKPCLLEFMLSPFFQGLKSKID</sequence>
<dbReference type="Proteomes" id="UP001524944">
    <property type="component" value="Unassembled WGS sequence"/>
</dbReference>
<protein>
    <submittedName>
        <fullName evidence="1">Helix-turn-helix domain-containing protein</fullName>
    </submittedName>
</protein>
<proteinExistence type="predicted"/>
<evidence type="ECO:0000313" key="1">
    <source>
        <dbReference type="EMBL" id="MCR6547161.1"/>
    </source>
</evidence>
<dbReference type="RefSeq" id="WP_089608964.1">
    <property type="nucleotide sequence ID" value="NZ_CP022121.1"/>
</dbReference>
<reference evidence="1 2" key="1">
    <citation type="submission" date="2022-08" db="EMBL/GenBank/DDBJ databases">
        <title>Proteogenomics of the novel Dehalobacterium formicoaceticum strain EZ94 highlights a key role of methyltransferases during anaerobic dichloromethane degradation.</title>
        <authorList>
            <person name="Wasmund K."/>
        </authorList>
    </citation>
    <scope>NUCLEOTIDE SEQUENCE [LARGE SCALE GENOMIC DNA]</scope>
    <source>
        <strain evidence="1 2">EZ94</strain>
    </source>
</reference>
<comment type="caution">
    <text evidence="1">The sequence shown here is derived from an EMBL/GenBank/DDBJ whole genome shotgun (WGS) entry which is preliminary data.</text>
</comment>
<dbReference type="EMBL" id="JANPWE010000019">
    <property type="protein sequence ID" value="MCR6547161.1"/>
    <property type="molecule type" value="Genomic_DNA"/>
</dbReference>
<evidence type="ECO:0000313" key="2">
    <source>
        <dbReference type="Proteomes" id="UP001524944"/>
    </source>
</evidence>
<gene>
    <name evidence="1" type="ORF">NVS47_16870</name>
</gene>